<proteinExistence type="predicted"/>
<comment type="subcellular location">
    <subcellularLocation>
        <location evidence="1">Secreted</location>
    </subcellularLocation>
</comment>
<dbReference type="Gene3D" id="1.20.90.10">
    <property type="entry name" value="Phospholipase A2 domain"/>
    <property type="match status" value="1"/>
</dbReference>
<evidence type="ECO:0000313" key="3">
    <source>
        <dbReference type="EMBL" id="MFD2680924.1"/>
    </source>
</evidence>
<evidence type="ECO:0000256" key="2">
    <source>
        <dbReference type="ARBA" id="ARBA00022525"/>
    </source>
</evidence>
<protein>
    <recommendedName>
        <fullName evidence="5">Phospholipase A2 domain-containing protein</fullName>
    </recommendedName>
</protein>
<name>A0ABW5RR33_9BACI</name>
<dbReference type="SUPFAM" id="SSF48619">
    <property type="entry name" value="Phospholipase A2, PLA2"/>
    <property type="match status" value="1"/>
</dbReference>
<dbReference type="InterPro" id="IPR036444">
    <property type="entry name" value="PLipase_A2_dom_sf"/>
</dbReference>
<keyword evidence="4" id="KW-1185">Reference proteome</keyword>
<dbReference type="PROSITE" id="PS00118">
    <property type="entry name" value="PA2_HIS"/>
    <property type="match status" value="1"/>
</dbReference>
<evidence type="ECO:0000256" key="1">
    <source>
        <dbReference type="ARBA" id="ARBA00004613"/>
    </source>
</evidence>
<keyword evidence="2" id="KW-0964">Secreted</keyword>
<evidence type="ECO:0008006" key="5">
    <source>
        <dbReference type="Google" id="ProtNLM"/>
    </source>
</evidence>
<comment type="caution">
    <text evidence="3">The sequence shown here is derived from an EMBL/GenBank/DDBJ whole genome shotgun (WGS) entry which is preliminary data.</text>
</comment>
<dbReference type="InterPro" id="IPR033113">
    <property type="entry name" value="PLA2_histidine"/>
</dbReference>
<sequence length="257" mass="28399">MDVTNILVKEIPANGLAELSSEEKGLVNQVLEHIQGKDVAVQATPVLKTYEATYFGHKENNAPSDSTKAIIQENRFIKFTDKLKVHLFKSTNMEKGNSSFIAQAIALKEEHEKKTKQIVTFLNGELLADTFLDTEDQTLELPEDFAELSNAEKGETDVSVQGLPCIQDGCCSFRYNGLPWNPLVEYNWCGANCGSGTPVNSLDRCCRTHDYCYGSYSSYPGRCACDENLINCASYTDNAGGSRVITAFQAKMLYQGC</sequence>
<dbReference type="RefSeq" id="WP_377934744.1">
    <property type="nucleotide sequence ID" value="NZ_JBHUMF010000021.1"/>
</dbReference>
<gene>
    <name evidence="3" type="ORF">ACFSUL_09235</name>
</gene>
<reference evidence="4" key="1">
    <citation type="journal article" date="2019" name="Int. J. Syst. Evol. Microbiol.">
        <title>The Global Catalogue of Microorganisms (GCM) 10K type strain sequencing project: providing services to taxonomists for standard genome sequencing and annotation.</title>
        <authorList>
            <consortium name="The Broad Institute Genomics Platform"/>
            <consortium name="The Broad Institute Genome Sequencing Center for Infectious Disease"/>
            <person name="Wu L."/>
            <person name="Ma J."/>
        </authorList>
    </citation>
    <scope>NUCLEOTIDE SEQUENCE [LARGE SCALE GENOMIC DNA]</scope>
    <source>
        <strain evidence="4">KCTC 3913</strain>
    </source>
</reference>
<evidence type="ECO:0000313" key="4">
    <source>
        <dbReference type="Proteomes" id="UP001597506"/>
    </source>
</evidence>
<organism evidence="3 4">
    <name type="scientific">Bacillus seohaeanensis</name>
    <dbReference type="NCBI Taxonomy" id="284580"/>
    <lineage>
        <taxon>Bacteria</taxon>
        <taxon>Bacillati</taxon>
        <taxon>Bacillota</taxon>
        <taxon>Bacilli</taxon>
        <taxon>Bacillales</taxon>
        <taxon>Bacillaceae</taxon>
        <taxon>Bacillus</taxon>
    </lineage>
</organism>
<dbReference type="EMBL" id="JBHUMF010000021">
    <property type="protein sequence ID" value="MFD2680924.1"/>
    <property type="molecule type" value="Genomic_DNA"/>
</dbReference>
<dbReference type="Proteomes" id="UP001597506">
    <property type="component" value="Unassembled WGS sequence"/>
</dbReference>
<accession>A0ABW5RR33</accession>